<dbReference type="GO" id="GO:0006974">
    <property type="term" value="P:DNA damage response"/>
    <property type="evidence" value="ECO:0007669"/>
    <property type="project" value="TreeGrafter"/>
</dbReference>
<evidence type="ECO:0000313" key="1">
    <source>
        <dbReference type="EMBL" id="SDZ19712.1"/>
    </source>
</evidence>
<dbReference type="Gene3D" id="3.30.110.170">
    <property type="entry name" value="Protein of unknown function (DUF541), domain 1"/>
    <property type="match status" value="1"/>
</dbReference>
<dbReference type="Gene3D" id="3.30.70.2970">
    <property type="entry name" value="Protein of unknown function (DUF541), domain 2"/>
    <property type="match status" value="1"/>
</dbReference>
<reference evidence="2" key="1">
    <citation type="submission" date="2016-10" db="EMBL/GenBank/DDBJ databases">
        <authorList>
            <person name="Varghese N."/>
            <person name="Submissions S."/>
        </authorList>
    </citation>
    <scope>NUCLEOTIDE SEQUENCE [LARGE SCALE GENOMIC DNA]</scope>
    <source>
        <strain evidence="2">DSM 45422</strain>
    </source>
</reference>
<keyword evidence="2" id="KW-1185">Reference proteome</keyword>
<dbReference type="Pfam" id="PF04402">
    <property type="entry name" value="SIMPL"/>
    <property type="match status" value="1"/>
</dbReference>
<gene>
    <name evidence="1" type="ORF">SAMN05660209_05001</name>
</gene>
<protein>
    <recommendedName>
        <fullName evidence="3">DUF541 domain-containing protein</fullName>
    </recommendedName>
</protein>
<name>A0A1H3R1K1_9ACTN</name>
<evidence type="ECO:0008006" key="3">
    <source>
        <dbReference type="Google" id="ProtNLM"/>
    </source>
</evidence>
<accession>A0A1H3R1K1</accession>
<dbReference type="RefSeq" id="WP_211517292.1">
    <property type="nucleotide sequence ID" value="NZ_FNOT01000028.1"/>
</dbReference>
<dbReference type="Proteomes" id="UP000198921">
    <property type="component" value="Unassembled WGS sequence"/>
</dbReference>
<evidence type="ECO:0000313" key="2">
    <source>
        <dbReference type="Proteomes" id="UP000198921"/>
    </source>
</evidence>
<dbReference type="AlphaFoldDB" id="A0A1H3R1K1"/>
<sequence>LPSLAVAGLVGAVAVVALLNVPQQVRAAPADPAPEAGVQVEGVGTASGRPDILRVTIGVETSAENVDEALTAADEAARRVLAALRVADVPERDVQTVNVSVWPRHGHEGEEITGYTARHDLLVTLRSVDQAGETIAEVVEAGGNAARVQSLAYALENDEAQQEQARAQAFADARRKAEQYAELAGRELGDLVWVNEQVTPSGPIPYAADSAAGGEAVPLAPGSTTVTVTAAVRWSLR</sequence>
<dbReference type="PANTHER" id="PTHR34387">
    <property type="entry name" value="SLR1258 PROTEIN"/>
    <property type="match status" value="1"/>
</dbReference>
<organism evidence="1 2">
    <name type="scientific">Geodermatophilus africanus</name>
    <dbReference type="NCBI Taxonomy" id="1137993"/>
    <lineage>
        <taxon>Bacteria</taxon>
        <taxon>Bacillati</taxon>
        <taxon>Actinomycetota</taxon>
        <taxon>Actinomycetes</taxon>
        <taxon>Geodermatophilales</taxon>
        <taxon>Geodermatophilaceae</taxon>
        <taxon>Geodermatophilus</taxon>
    </lineage>
</organism>
<dbReference type="PANTHER" id="PTHR34387:SF1">
    <property type="entry name" value="PERIPLASMIC IMMUNOGENIC PROTEIN"/>
    <property type="match status" value="1"/>
</dbReference>
<dbReference type="EMBL" id="FNOT01000028">
    <property type="protein sequence ID" value="SDZ19712.1"/>
    <property type="molecule type" value="Genomic_DNA"/>
</dbReference>
<dbReference type="InterPro" id="IPR007497">
    <property type="entry name" value="SIMPL/DUF541"/>
</dbReference>
<proteinExistence type="predicted"/>
<feature type="non-terminal residue" evidence="1">
    <location>
        <position position="1"/>
    </location>
</feature>
<dbReference type="InterPro" id="IPR052022">
    <property type="entry name" value="26kDa_periplasmic_antigen"/>
</dbReference>